<evidence type="ECO:0000256" key="1">
    <source>
        <dbReference type="SAM" id="Phobius"/>
    </source>
</evidence>
<dbReference type="Proteomes" id="UP000235015">
    <property type="component" value="Unassembled WGS sequence"/>
</dbReference>
<keyword evidence="1" id="KW-0472">Membrane</keyword>
<proteinExistence type="predicted"/>
<keyword evidence="1" id="KW-1133">Transmembrane helix</keyword>
<keyword evidence="1" id="KW-0812">Transmembrane</keyword>
<dbReference type="InterPro" id="IPR058534">
    <property type="entry name" value="YjdF"/>
</dbReference>
<evidence type="ECO:0000313" key="3">
    <source>
        <dbReference type="Proteomes" id="UP000235015"/>
    </source>
</evidence>
<reference evidence="2 3" key="1">
    <citation type="submission" date="2017-11" db="EMBL/GenBank/DDBJ databases">
        <title>Genome-resolved metagenomics identifies genetic mobility, metabolic interactions, and unexpected diversity in perchlorate-reducing communities.</title>
        <authorList>
            <person name="Barnum T.P."/>
            <person name="Figueroa I.A."/>
            <person name="Carlstrom C.I."/>
            <person name="Lucas L.N."/>
            <person name="Engelbrektson A.L."/>
            <person name="Coates J.D."/>
        </authorList>
    </citation>
    <scope>NUCLEOTIDE SEQUENCE [LARGE SCALE GENOMIC DNA]</scope>
    <source>
        <strain evidence="2">BM301</strain>
    </source>
</reference>
<dbReference type="AlphaFoldDB" id="A0A2N6CYJ3"/>
<organism evidence="2 3">
    <name type="scientific">Sedimenticola selenatireducens</name>
    <dbReference type="NCBI Taxonomy" id="191960"/>
    <lineage>
        <taxon>Bacteria</taxon>
        <taxon>Pseudomonadati</taxon>
        <taxon>Pseudomonadota</taxon>
        <taxon>Gammaproteobacteria</taxon>
        <taxon>Chromatiales</taxon>
        <taxon>Sedimenticolaceae</taxon>
        <taxon>Sedimenticola</taxon>
    </lineage>
</organism>
<name>A0A2N6CYJ3_9GAMM</name>
<gene>
    <name evidence="2" type="ORF">C0630_06185</name>
</gene>
<evidence type="ECO:0000313" key="2">
    <source>
        <dbReference type="EMBL" id="PLX62425.1"/>
    </source>
</evidence>
<feature type="transmembrane region" description="Helical" evidence="1">
    <location>
        <begin position="65"/>
        <end position="83"/>
    </location>
</feature>
<feature type="transmembrane region" description="Helical" evidence="1">
    <location>
        <begin position="41"/>
        <end position="58"/>
    </location>
</feature>
<feature type="transmembrane region" description="Helical" evidence="1">
    <location>
        <begin position="159"/>
        <end position="178"/>
    </location>
</feature>
<dbReference type="Pfam" id="PF09997">
    <property type="entry name" value="DUF2238"/>
    <property type="match status" value="1"/>
</dbReference>
<comment type="caution">
    <text evidence="2">The sequence shown here is derived from an EMBL/GenBank/DDBJ whole genome shotgun (WGS) entry which is preliminary data.</text>
</comment>
<feature type="transmembrane region" description="Helical" evidence="1">
    <location>
        <begin position="190"/>
        <end position="211"/>
    </location>
</feature>
<feature type="transmembrane region" description="Helical" evidence="1">
    <location>
        <begin position="12"/>
        <end position="29"/>
    </location>
</feature>
<accession>A0A2N6CYJ3</accession>
<sequence length="245" mass="28412">MIAFNSNSHRRFTLILLCLFLVWWLWLAIDPIYRNDWLLENILVLLFIGLLVGSYKHLPLSRISYMLIFLFFCLHEVGAHYTYAEVPYEAWFQSMAGQSFNRLMGWERNNFDRVVHFLYGLLLAYPVREVFLRVASVRGFWGYFLPLDLTMSSSMMFELFEWGAAELFGGTLGMAYLGTQGDVWDSHKDMALASLGAFVSMAGTALLNSYLQRDFSQEWIESLRVKQPAPLGEEEIARLLNKDNQ</sequence>
<dbReference type="EMBL" id="PKUN01000005">
    <property type="protein sequence ID" value="PLX62425.1"/>
    <property type="molecule type" value="Genomic_DNA"/>
</dbReference>
<dbReference type="InterPro" id="IPR014509">
    <property type="entry name" value="YjdF-like"/>
</dbReference>
<dbReference type="PIRSF" id="PIRSF020606">
    <property type="entry name" value="UCP020606"/>
    <property type="match status" value="1"/>
</dbReference>
<protein>
    <submittedName>
        <fullName evidence="2">DUF2238 domain-containing protein</fullName>
    </submittedName>
</protein>
<dbReference type="RefSeq" id="WP_273438355.1">
    <property type="nucleotide sequence ID" value="NZ_PKUN01000005.1"/>
</dbReference>